<dbReference type="Proteomes" id="UP000266016">
    <property type="component" value="Unassembled WGS sequence"/>
</dbReference>
<evidence type="ECO:0000313" key="5">
    <source>
        <dbReference type="EMBL" id="RID85093.1"/>
    </source>
</evidence>
<dbReference type="RefSeq" id="WP_119117507.1">
    <property type="nucleotide sequence ID" value="NZ_QWVS01000021.1"/>
</dbReference>
<comment type="caution">
    <text evidence="5">The sequence shown here is derived from an EMBL/GenBank/DDBJ whole genome shotgun (WGS) entry which is preliminary data.</text>
</comment>
<evidence type="ECO:0000256" key="3">
    <source>
        <dbReference type="ARBA" id="ARBA00022679"/>
    </source>
</evidence>
<keyword evidence="2" id="KW-0328">Glycosyltransferase</keyword>
<feature type="domain" description="Diacylglycerol glucosyltransferase N-terminal" evidence="4">
    <location>
        <begin position="16"/>
        <end position="183"/>
    </location>
</feature>
<dbReference type="SUPFAM" id="SSF53756">
    <property type="entry name" value="UDP-Glycosyltransferase/glycogen phosphorylase"/>
    <property type="match status" value="1"/>
</dbReference>
<evidence type="ECO:0000259" key="4">
    <source>
        <dbReference type="Pfam" id="PF06925"/>
    </source>
</evidence>
<evidence type="ECO:0000313" key="6">
    <source>
        <dbReference type="Proteomes" id="UP000266016"/>
    </source>
</evidence>
<proteinExistence type="inferred from homology"/>
<dbReference type="PANTHER" id="PTHR43025">
    <property type="entry name" value="MONOGALACTOSYLDIACYLGLYCEROL SYNTHASE"/>
    <property type="match status" value="1"/>
</dbReference>
<dbReference type="EMBL" id="QWVS01000021">
    <property type="protein sequence ID" value="RID85093.1"/>
    <property type="molecule type" value="Genomic_DNA"/>
</dbReference>
<dbReference type="PANTHER" id="PTHR43025:SF3">
    <property type="entry name" value="MONOGALACTOSYLDIACYLGLYCEROL SYNTHASE 1, CHLOROPLASTIC"/>
    <property type="match status" value="1"/>
</dbReference>
<accession>A0A398BBS8</accession>
<name>A0A398BBS8_9BACI</name>
<evidence type="ECO:0000256" key="1">
    <source>
        <dbReference type="ARBA" id="ARBA00006962"/>
    </source>
</evidence>
<dbReference type="GO" id="GO:0009247">
    <property type="term" value="P:glycolipid biosynthetic process"/>
    <property type="evidence" value="ECO:0007669"/>
    <property type="project" value="InterPro"/>
</dbReference>
<comment type="similarity">
    <text evidence="1">Belongs to the glycosyltransferase 28 family.</text>
</comment>
<dbReference type="AlphaFoldDB" id="A0A398BBS8"/>
<evidence type="ECO:0000256" key="2">
    <source>
        <dbReference type="ARBA" id="ARBA00022676"/>
    </source>
</evidence>
<organism evidence="5 6">
    <name type="scientific">Peribacillus asahii</name>
    <dbReference type="NCBI Taxonomy" id="228899"/>
    <lineage>
        <taxon>Bacteria</taxon>
        <taxon>Bacillati</taxon>
        <taxon>Bacillota</taxon>
        <taxon>Bacilli</taxon>
        <taxon>Bacillales</taxon>
        <taxon>Bacillaceae</taxon>
        <taxon>Peribacillus</taxon>
    </lineage>
</organism>
<dbReference type="InterPro" id="IPR009695">
    <property type="entry name" value="Diacylglyc_glucosyltr_N"/>
</dbReference>
<dbReference type="Pfam" id="PF06925">
    <property type="entry name" value="MGDG_synth"/>
    <property type="match status" value="1"/>
</dbReference>
<gene>
    <name evidence="5" type="ORF">D1953_12385</name>
</gene>
<reference evidence="5 6" key="1">
    <citation type="submission" date="2018-08" db="EMBL/GenBank/DDBJ databases">
        <title>Bacillus jemisoniae sp. nov., Bacillus chryseoplanitiae sp. nov., Bacillus resnikiae sp. nov., and Bacillus frankliniae sp. nov., isolated from Viking spacecraft and associated surfaces.</title>
        <authorList>
            <person name="Seuylemezian A."/>
            <person name="Vaishampayan P."/>
        </authorList>
    </citation>
    <scope>NUCLEOTIDE SEQUENCE [LARGE SCALE GENOMIC DNA]</scope>
    <source>
        <strain evidence="5 6">MA001</strain>
    </source>
</reference>
<keyword evidence="6" id="KW-1185">Reference proteome</keyword>
<protein>
    <submittedName>
        <fullName evidence="5">Galactosyldiacylglycerol synthase</fullName>
    </submittedName>
</protein>
<dbReference type="InterPro" id="IPR050519">
    <property type="entry name" value="Glycosyltransf_28_UgtP"/>
</dbReference>
<dbReference type="Gene3D" id="3.40.50.2000">
    <property type="entry name" value="Glycogen Phosphorylase B"/>
    <property type="match status" value="1"/>
</dbReference>
<keyword evidence="3" id="KW-0808">Transferase</keyword>
<dbReference type="GO" id="GO:0016758">
    <property type="term" value="F:hexosyltransferase activity"/>
    <property type="evidence" value="ECO:0007669"/>
    <property type="project" value="InterPro"/>
</dbReference>
<dbReference type="GO" id="GO:0016020">
    <property type="term" value="C:membrane"/>
    <property type="evidence" value="ECO:0007669"/>
    <property type="project" value="GOC"/>
</dbReference>
<sequence>MKKILFLPLLRMKSGHHQVSDALIDMLHARMDRIICKKVDLISYTNESLEKVVTSGYLSWIRYAPETYNFAYKNFFYDTRTNARLVKWYNLIFLKKMEQLLKQERPDLIVCTHGYPSYLLSQLKKQGKCHVPIINVYTDFFVNSVWGRDGIDFHFLPNQEVKEQLIRKNQVPRHRMIVTGIPVHEEITKTARFKKCNNRPIILIAGGNTGLGGMLTLSHSLKNTEHFDFLVLCGKNQKLYDEILSWNSRHIRPLSYISSRLEMNALYEQVDAIVTKPGGVTISEAIKKRLPIIVHSFLPGQEEINLHYLTKSELVFKFEQNQPFEKQLFCLLKNNQKVNRWNLAVDTYEKGIEIGPDRMVEVITSMIGLQMDSSSVV</sequence>